<feature type="region of interest" description="Disordered" evidence="1">
    <location>
        <begin position="1"/>
        <end position="23"/>
    </location>
</feature>
<sequence length="99" mass="10400">MTPRLRRAHLTPPPAAGSSDISTGVGCLPLSVRPVAPTPVTVCPAGPGLPEWPVRGPVRPGRPAADVVGRAQRTYPTAGSAYAETLIRRTQHTDSLEEQ</sequence>
<dbReference type="RefSeq" id="WP_093713502.1">
    <property type="nucleotide sequence ID" value="NZ_FONG01000006.1"/>
</dbReference>
<dbReference type="EMBL" id="FONG01000006">
    <property type="protein sequence ID" value="SFE89762.1"/>
    <property type="molecule type" value="Genomic_DNA"/>
</dbReference>
<proteinExistence type="predicted"/>
<evidence type="ECO:0000313" key="2">
    <source>
        <dbReference type="EMBL" id="SFE89762.1"/>
    </source>
</evidence>
<feature type="region of interest" description="Disordered" evidence="1">
    <location>
        <begin position="46"/>
        <end position="99"/>
    </location>
</feature>
<reference evidence="2 3" key="1">
    <citation type="submission" date="2016-10" db="EMBL/GenBank/DDBJ databases">
        <authorList>
            <person name="de Groot N.N."/>
        </authorList>
    </citation>
    <scope>NUCLEOTIDE SEQUENCE [LARGE SCALE GENOMIC DNA]</scope>
    <source>
        <strain evidence="2 3">CGMCC 4.3510</strain>
    </source>
</reference>
<organism evidence="2 3">
    <name type="scientific">Actinacidiphila alni</name>
    <dbReference type="NCBI Taxonomy" id="380248"/>
    <lineage>
        <taxon>Bacteria</taxon>
        <taxon>Bacillati</taxon>
        <taxon>Actinomycetota</taxon>
        <taxon>Actinomycetes</taxon>
        <taxon>Kitasatosporales</taxon>
        <taxon>Streptomycetaceae</taxon>
        <taxon>Actinacidiphila</taxon>
    </lineage>
</organism>
<protein>
    <submittedName>
        <fullName evidence="2">Uncharacterized protein</fullName>
    </submittedName>
</protein>
<evidence type="ECO:0000256" key="1">
    <source>
        <dbReference type="SAM" id="MobiDB-lite"/>
    </source>
</evidence>
<name>A0A1I2EA03_9ACTN</name>
<dbReference type="Proteomes" id="UP000199323">
    <property type="component" value="Unassembled WGS sequence"/>
</dbReference>
<dbReference type="AlphaFoldDB" id="A0A1I2EA03"/>
<keyword evidence="3" id="KW-1185">Reference proteome</keyword>
<accession>A0A1I2EA03</accession>
<dbReference type="STRING" id="380248.SAMN05216251_106109"/>
<feature type="compositionally biased region" description="Low complexity" evidence="1">
    <location>
        <begin position="46"/>
        <end position="63"/>
    </location>
</feature>
<evidence type="ECO:0000313" key="3">
    <source>
        <dbReference type="Proteomes" id="UP000199323"/>
    </source>
</evidence>
<gene>
    <name evidence="2" type="ORF">SAMN05216251_106109</name>
</gene>